<dbReference type="PANTHER" id="PTHR43095">
    <property type="entry name" value="SUGAR KINASE"/>
    <property type="match status" value="1"/>
</dbReference>
<protein>
    <recommendedName>
        <fullName evidence="8">L-fuculokinase</fullName>
        <ecNumber evidence="8">2.7.1.51</ecNumber>
    </recommendedName>
</protein>
<dbReference type="GO" id="GO:0008737">
    <property type="term" value="F:L-fuculokinase activity"/>
    <property type="evidence" value="ECO:0007669"/>
    <property type="project" value="UniProtKB-UniRule"/>
</dbReference>
<keyword evidence="2 9" id="KW-0808">Transferase</keyword>
<evidence type="ECO:0000313" key="12">
    <source>
        <dbReference type="EMBL" id="QKJ86219.1"/>
    </source>
</evidence>
<dbReference type="RefSeq" id="WP_173633251.1">
    <property type="nucleotide sequence ID" value="NZ_CP054212.1"/>
</dbReference>
<dbReference type="InterPro" id="IPR050406">
    <property type="entry name" value="FGGY_Carb_Kinase"/>
</dbReference>
<dbReference type="Proteomes" id="UP000505325">
    <property type="component" value="Chromosome"/>
</dbReference>
<evidence type="ECO:0000256" key="8">
    <source>
        <dbReference type="NCBIfam" id="TIGR02628"/>
    </source>
</evidence>
<dbReference type="PANTHER" id="PTHR43095:SF5">
    <property type="entry name" value="XYLULOSE KINASE"/>
    <property type="match status" value="1"/>
</dbReference>
<keyword evidence="6" id="KW-0294">Fucose metabolism</keyword>
<evidence type="ECO:0000256" key="7">
    <source>
        <dbReference type="ARBA" id="ARBA00023277"/>
    </source>
</evidence>
<dbReference type="InterPro" id="IPR043129">
    <property type="entry name" value="ATPase_NBD"/>
</dbReference>
<keyword evidence="3" id="KW-0547">Nucleotide-binding</keyword>
<gene>
    <name evidence="12" type="ORF">PMPD1_1254</name>
</gene>
<evidence type="ECO:0000256" key="3">
    <source>
        <dbReference type="ARBA" id="ARBA00022741"/>
    </source>
</evidence>
<evidence type="ECO:0000313" key="13">
    <source>
        <dbReference type="Proteomes" id="UP000505325"/>
    </source>
</evidence>
<dbReference type="SUPFAM" id="SSF53067">
    <property type="entry name" value="Actin-like ATPase domain"/>
    <property type="match status" value="2"/>
</dbReference>
<keyword evidence="13" id="KW-1185">Reference proteome</keyword>
<dbReference type="InterPro" id="IPR000577">
    <property type="entry name" value="Carb_kinase_FGGY"/>
</dbReference>
<evidence type="ECO:0000256" key="4">
    <source>
        <dbReference type="ARBA" id="ARBA00022777"/>
    </source>
</evidence>
<sequence length="469" mass="51476">MQNQVVIVLDCGATNIRAIALDPLGRVVAKASEENFTVSPAAHSDWHHWPVTEIIDRLASCCRTVIKALGASGDVRIRAVTITSFGVDGTLVDPAGEILYPVISWKCPRTWAVMENIDKYLPVSALKRISGVGQYSFNTLYKLIWLRENHPELMRNAHAWLFMSSLIAWHLTGEMRTDRTMAGTSQLLEISSGEFSDEILRATGISKALFPPMIDPGESIGEVQAAVAARFGLPPGTPVISTGHDTQFALLGSGAEPGQPVLSSGTWEILMVRSRSIDTEALLLDERVTCELDSYQGYYNPGAQYLASGVLEWIRKLYWPDVAAPEAYALMKREAAAIPPGSEGVTMRCDLLGDAHAGWQGVTLSTRRGHFYRAAMEALAQRLKQHLTLLEKIGRFNTEVLTLVGGGSNNEVWNQIKADTIGHPVRILSEAETTVLGAAMFAWAGCGYYVNVEEARARVNFDYRVFIPQ</sequence>
<dbReference type="GO" id="GO:0042355">
    <property type="term" value="P:L-fucose catabolic process"/>
    <property type="evidence" value="ECO:0007669"/>
    <property type="project" value="UniProtKB-UniRule"/>
</dbReference>
<dbReference type="CDD" id="cd07773">
    <property type="entry name" value="ASKHA_NBD_FGGY_FK"/>
    <property type="match status" value="1"/>
</dbReference>
<evidence type="ECO:0000256" key="6">
    <source>
        <dbReference type="ARBA" id="ARBA00023253"/>
    </source>
</evidence>
<dbReference type="KEGG" id="pmak:PMPD1_1254"/>
<evidence type="ECO:0000256" key="2">
    <source>
        <dbReference type="ARBA" id="ARBA00022679"/>
    </source>
</evidence>
<reference evidence="12 13" key="1">
    <citation type="submission" date="2020-06" db="EMBL/GenBank/DDBJ databases">
        <title>Genome sequence of Paramixta manurensis strain PD-1.</title>
        <authorList>
            <person name="Lee C.W."/>
            <person name="Kim J."/>
        </authorList>
    </citation>
    <scope>NUCLEOTIDE SEQUENCE [LARGE SCALE GENOMIC DNA]</scope>
    <source>
        <strain evidence="12 13">PD-1</strain>
    </source>
</reference>
<dbReference type="Gene3D" id="3.30.420.40">
    <property type="match status" value="2"/>
</dbReference>
<accession>A0A6M8U932</accession>
<dbReference type="InterPro" id="IPR013450">
    <property type="entry name" value="Fuculokinase"/>
</dbReference>
<dbReference type="Pfam" id="PF00370">
    <property type="entry name" value="FGGY_N"/>
    <property type="match status" value="1"/>
</dbReference>
<dbReference type="PIRSF" id="PIRSF000538">
    <property type="entry name" value="GlpK"/>
    <property type="match status" value="1"/>
</dbReference>
<dbReference type="GO" id="GO:0005524">
    <property type="term" value="F:ATP binding"/>
    <property type="evidence" value="ECO:0007669"/>
    <property type="project" value="UniProtKB-KW"/>
</dbReference>
<dbReference type="NCBIfam" id="TIGR02628">
    <property type="entry name" value="fuculo_kin_coli"/>
    <property type="match status" value="1"/>
</dbReference>
<dbReference type="InterPro" id="IPR018485">
    <property type="entry name" value="FGGY_C"/>
</dbReference>
<evidence type="ECO:0000259" key="10">
    <source>
        <dbReference type="Pfam" id="PF00370"/>
    </source>
</evidence>
<keyword evidence="5" id="KW-0067">ATP-binding</keyword>
<dbReference type="PROSITE" id="PS00933">
    <property type="entry name" value="FGGY_KINASES_1"/>
    <property type="match status" value="1"/>
</dbReference>
<dbReference type="InterPro" id="IPR018483">
    <property type="entry name" value="Carb_kinase_FGGY_CS"/>
</dbReference>
<feature type="domain" description="Carbohydrate kinase FGGY C-terminal" evidence="11">
    <location>
        <begin position="262"/>
        <end position="443"/>
    </location>
</feature>
<keyword evidence="4 9" id="KW-0418">Kinase</keyword>
<keyword evidence="7" id="KW-0119">Carbohydrate metabolism</keyword>
<evidence type="ECO:0000256" key="1">
    <source>
        <dbReference type="ARBA" id="ARBA00009156"/>
    </source>
</evidence>
<feature type="domain" description="Carbohydrate kinase FGGY N-terminal" evidence="10">
    <location>
        <begin position="6"/>
        <end position="252"/>
    </location>
</feature>
<dbReference type="EMBL" id="CP054212">
    <property type="protein sequence ID" value="QKJ86219.1"/>
    <property type="molecule type" value="Genomic_DNA"/>
</dbReference>
<name>A0A6M8U932_9GAMM</name>
<dbReference type="PROSITE" id="PS00445">
    <property type="entry name" value="FGGY_KINASES_2"/>
    <property type="match status" value="1"/>
</dbReference>
<proteinExistence type="inferred from homology"/>
<organism evidence="12 13">
    <name type="scientific">Paramixta manurensis</name>
    <dbReference type="NCBI Taxonomy" id="2740817"/>
    <lineage>
        <taxon>Bacteria</taxon>
        <taxon>Pseudomonadati</taxon>
        <taxon>Pseudomonadota</taxon>
        <taxon>Gammaproteobacteria</taxon>
        <taxon>Enterobacterales</taxon>
        <taxon>Erwiniaceae</taxon>
        <taxon>Paramixta</taxon>
    </lineage>
</organism>
<dbReference type="InterPro" id="IPR018484">
    <property type="entry name" value="FGGY_N"/>
</dbReference>
<dbReference type="AlphaFoldDB" id="A0A6M8U932"/>
<evidence type="ECO:0000256" key="5">
    <source>
        <dbReference type="ARBA" id="ARBA00022840"/>
    </source>
</evidence>
<evidence type="ECO:0000259" key="11">
    <source>
        <dbReference type="Pfam" id="PF02782"/>
    </source>
</evidence>
<dbReference type="EC" id="2.7.1.51" evidence="8"/>
<evidence type="ECO:0000256" key="9">
    <source>
        <dbReference type="RuleBase" id="RU003733"/>
    </source>
</evidence>
<dbReference type="Pfam" id="PF02782">
    <property type="entry name" value="FGGY_C"/>
    <property type="match status" value="1"/>
</dbReference>
<comment type="similarity">
    <text evidence="1 9">Belongs to the FGGY kinase family.</text>
</comment>